<dbReference type="OrthoDB" id="117402at2"/>
<dbReference type="InterPro" id="IPR012336">
    <property type="entry name" value="Thioredoxin-like_fold"/>
</dbReference>
<dbReference type="AlphaFoldDB" id="A0A1G6HHG7"/>
<dbReference type="PANTHER" id="PTHR13887:SF14">
    <property type="entry name" value="DISULFIDE BOND FORMATION PROTEIN D"/>
    <property type="match status" value="1"/>
</dbReference>
<evidence type="ECO:0000313" key="9">
    <source>
        <dbReference type="EMBL" id="SDB93624.1"/>
    </source>
</evidence>
<dbReference type="Proteomes" id="UP000199086">
    <property type="component" value="Unassembled WGS sequence"/>
</dbReference>
<evidence type="ECO:0000256" key="4">
    <source>
        <dbReference type="ARBA" id="ARBA00023157"/>
    </source>
</evidence>
<comment type="similarity">
    <text evidence="1">Belongs to the thioredoxin family. DsbA subfamily.</text>
</comment>
<dbReference type="PANTHER" id="PTHR13887">
    <property type="entry name" value="GLUTATHIONE S-TRANSFERASE KAPPA"/>
    <property type="match status" value="1"/>
</dbReference>
<feature type="domain" description="Thioredoxin-like fold" evidence="8">
    <location>
        <begin position="80"/>
        <end position="252"/>
    </location>
</feature>
<feature type="compositionally biased region" description="Low complexity" evidence="6">
    <location>
        <begin position="7"/>
        <end position="30"/>
    </location>
</feature>
<feature type="transmembrane region" description="Helical" evidence="7">
    <location>
        <begin position="41"/>
        <end position="60"/>
    </location>
</feature>
<accession>A0A1G6HHG7</accession>
<keyword evidence="9" id="KW-0413">Isomerase</keyword>
<keyword evidence="10" id="KW-1185">Reference proteome</keyword>
<proteinExistence type="inferred from homology"/>
<reference evidence="9 10" key="1">
    <citation type="submission" date="2016-06" db="EMBL/GenBank/DDBJ databases">
        <authorList>
            <person name="Olsen C.W."/>
            <person name="Carey S."/>
            <person name="Hinshaw L."/>
            <person name="Karasin A.I."/>
        </authorList>
    </citation>
    <scope>NUCLEOTIDE SEQUENCE [LARGE SCALE GENOMIC DNA]</scope>
    <source>
        <strain evidence="9 10">LZ-22</strain>
    </source>
</reference>
<evidence type="ECO:0000313" key="10">
    <source>
        <dbReference type="Proteomes" id="UP000199086"/>
    </source>
</evidence>
<evidence type="ECO:0000256" key="3">
    <source>
        <dbReference type="ARBA" id="ARBA00023002"/>
    </source>
</evidence>
<keyword evidence="2" id="KW-0732">Signal</keyword>
<keyword evidence="3" id="KW-0560">Oxidoreductase</keyword>
<evidence type="ECO:0000256" key="5">
    <source>
        <dbReference type="ARBA" id="ARBA00023284"/>
    </source>
</evidence>
<keyword evidence="4" id="KW-1015">Disulfide bond</keyword>
<gene>
    <name evidence="9" type="ORF">GA0111570_11042</name>
</gene>
<dbReference type="SUPFAM" id="SSF52833">
    <property type="entry name" value="Thioredoxin-like"/>
    <property type="match status" value="1"/>
</dbReference>
<keyword evidence="5" id="KW-0676">Redox-active center</keyword>
<protein>
    <submittedName>
        <fullName evidence="9">Protein-disulfide isomerase</fullName>
    </submittedName>
</protein>
<dbReference type="EMBL" id="FMYF01000010">
    <property type="protein sequence ID" value="SDB93624.1"/>
    <property type="molecule type" value="Genomic_DNA"/>
</dbReference>
<dbReference type="Gene3D" id="3.40.30.10">
    <property type="entry name" value="Glutaredoxin"/>
    <property type="match status" value="1"/>
</dbReference>
<evidence type="ECO:0000256" key="7">
    <source>
        <dbReference type="SAM" id="Phobius"/>
    </source>
</evidence>
<dbReference type="InterPro" id="IPR036249">
    <property type="entry name" value="Thioredoxin-like_sf"/>
</dbReference>
<evidence type="ECO:0000259" key="8">
    <source>
        <dbReference type="Pfam" id="PF13462"/>
    </source>
</evidence>
<organism evidence="9 10">
    <name type="scientific">Raineyella antarctica</name>
    <dbReference type="NCBI Taxonomy" id="1577474"/>
    <lineage>
        <taxon>Bacteria</taxon>
        <taxon>Bacillati</taxon>
        <taxon>Actinomycetota</taxon>
        <taxon>Actinomycetes</taxon>
        <taxon>Propionibacteriales</taxon>
        <taxon>Propionibacteriaceae</taxon>
        <taxon>Raineyella</taxon>
    </lineage>
</organism>
<evidence type="ECO:0000256" key="6">
    <source>
        <dbReference type="SAM" id="MobiDB-lite"/>
    </source>
</evidence>
<name>A0A1G6HHG7_9ACTN</name>
<sequence>MAKNTPSDKSSSHPHPSGSRRQQLAAQAAQAERDRRIRRRVGLTLTLAIVAAVVFAGAWVGKSYVASRPSADAASGEDAYTIEVGQATAPVSVEVYQDFMCPYCGRFENANGGQLAQLVEDGTVHLTFHPMSFLDSTSQGSEYSTRSANAFVTAAKADPEHTLALNAALYANQPAEGTAGLTDGQIAQIALGVGVDQTVVDTFADRTYEQWLRNGTKADFAAGITGTPTVKINGQTYDGDLYTPGPLKAAIDAAADE</sequence>
<dbReference type="STRING" id="1577474.GA0111570_11042"/>
<dbReference type="GO" id="GO:0016853">
    <property type="term" value="F:isomerase activity"/>
    <property type="evidence" value="ECO:0007669"/>
    <property type="project" value="UniProtKB-KW"/>
</dbReference>
<evidence type="ECO:0000256" key="2">
    <source>
        <dbReference type="ARBA" id="ARBA00022729"/>
    </source>
</evidence>
<dbReference type="Pfam" id="PF13462">
    <property type="entry name" value="Thioredoxin_4"/>
    <property type="match status" value="1"/>
</dbReference>
<dbReference type="GO" id="GO:0016491">
    <property type="term" value="F:oxidoreductase activity"/>
    <property type="evidence" value="ECO:0007669"/>
    <property type="project" value="UniProtKB-KW"/>
</dbReference>
<feature type="region of interest" description="Disordered" evidence="6">
    <location>
        <begin position="1"/>
        <end position="31"/>
    </location>
</feature>
<keyword evidence="7" id="KW-0472">Membrane</keyword>
<keyword evidence="7" id="KW-0812">Transmembrane</keyword>
<evidence type="ECO:0000256" key="1">
    <source>
        <dbReference type="ARBA" id="ARBA00005791"/>
    </source>
</evidence>
<keyword evidence="7" id="KW-1133">Transmembrane helix</keyword>
<dbReference type="RefSeq" id="WP_092612359.1">
    <property type="nucleotide sequence ID" value="NZ_FMYF01000010.1"/>
</dbReference>